<dbReference type="GO" id="GO:0031564">
    <property type="term" value="P:transcription antitermination"/>
    <property type="evidence" value="ECO:0007669"/>
    <property type="project" value="UniProtKB-KW"/>
</dbReference>
<evidence type="ECO:0000259" key="7">
    <source>
        <dbReference type="Pfam" id="PF01029"/>
    </source>
</evidence>
<keyword evidence="5 6" id="KW-0804">Transcription</keyword>
<comment type="similarity">
    <text evidence="1 6">Belongs to the NusB family.</text>
</comment>
<dbReference type="STRING" id="437022.CC99x_00985"/>
<comment type="caution">
    <text evidence="8">The sequence shown here is derived from an EMBL/GenBank/DDBJ whole genome shotgun (WGS) entry which is preliminary data.</text>
</comment>
<dbReference type="HAMAP" id="MF_00073">
    <property type="entry name" value="NusB"/>
    <property type="match status" value="1"/>
</dbReference>
<dbReference type="EMBL" id="LKHV02000001">
    <property type="protein sequence ID" value="MCS5709346.1"/>
    <property type="molecule type" value="Genomic_DNA"/>
</dbReference>
<keyword evidence="10" id="KW-1185">Reference proteome</keyword>
<evidence type="ECO:0000256" key="1">
    <source>
        <dbReference type="ARBA" id="ARBA00005952"/>
    </source>
</evidence>
<evidence type="ECO:0000313" key="8">
    <source>
        <dbReference type="EMBL" id="KRG18995.1"/>
    </source>
</evidence>
<dbReference type="AlphaFoldDB" id="A0A0Q9YSR4"/>
<dbReference type="EMBL" id="LKHV01000004">
    <property type="protein sequence ID" value="KRG18995.1"/>
    <property type="molecule type" value="Genomic_DNA"/>
</dbReference>
<dbReference type="NCBIfam" id="TIGR01951">
    <property type="entry name" value="nusB"/>
    <property type="match status" value="1"/>
</dbReference>
<evidence type="ECO:0000256" key="2">
    <source>
        <dbReference type="ARBA" id="ARBA00022814"/>
    </source>
</evidence>
<dbReference type="PATRIC" id="fig|1590042.3.peg.1006"/>
<dbReference type="SUPFAM" id="SSF48013">
    <property type="entry name" value="NusB-like"/>
    <property type="match status" value="1"/>
</dbReference>
<protein>
    <recommendedName>
        <fullName evidence="6">Transcription antitermination protein NusB</fullName>
    </recommendedName>
    <alternativeName>
        <fullName evidence="6">Antitermination factor NusB</fullName>
    </alternativeName>
</protein>
<dbReference type="PANTHER" id="PTHR11078">
    <property type="entry name" value="N UTILIZATION SUBSTANCE PROTEIN B-RELATED"/>
    <property type="match status" value="1"/>
</dbReference>
<keyword evidence="4 6" id="KW-0805">Transcription regulation</keyword>
<comment type="function">
    <text evidence="6">Involved in transcription antitermination. Required for transcription of ribosomal RNA (rRNA) genes. Binds specifically to the boxA antiterminator sequence of the ribosomal RNA (rrn) operons.</text>
</comment>
<dbReference type="GO" id="GO:0006353">
    <property type="term" value="P:DNA-templated transcription termination"/>
    <property type="evidence" value="ECO:0007669"/>
    <property type="project" value="UniProtKB-UniRule"/>
</dbReference>
<evidence type="ECO:0000256" key="5">
    <source>
        <dbReference type="ARBA" id="ARBA00023163"/>
    </source>
</evidence>
<dbReference type="Gene3D" id="1.10.940.10">
    <property type="entry name" value="NusB-like"/>
    <property type="match status" value="1"/>
</dbReference>
<gene>
    <name evidence="6 9" type="primary">nusB</name>
    <name evidence="8" type="ORF">CC99x_00985</name>
    <name evidence="9" type="ORF">CC99x_010565</name>
</gene>
<dbReference type="PANTHER" id="PTHR11078:SF3">
    <property type="entry name" value="ANTITERMINATION NUSB DOMAIN-CONTAINING PROTEIN"/>
    <property type="match status" value="1"/>
</dbReference>
<dbReference type="Proteomes" id="UP000051494">
    <property type="component" value="Unassembled WGS sequence"/>
</dbReference>
<evidence type="ECO:0000256" key="6">
    <source>
        <dbReference type="HAMAP-Rule" id="MF_00073"/>
    </source>
</evidence>
<sequence>MEDKPKFRVNMRHEARKLAVQTLYAWQLSGNSMESIKEDLFDSEPSIFDKPKVFDTEYFNEITQLVTYHAQQLDALLQNCLDRDISQLNPVEHAILRIGAFELKYRTEIPYRVVLNEAILLAKQFGAVESHKYINGVLDKLTRNMRLQEQRSLSVTPHKTNQVAAG</sequence>
<reference evidence="9" key="2">
    <citation type="journal article" date="2016" name="Genome Announc.">
        <title>Draft Genome Sequences of Two Novel Amoeba-Resistant Intranuclear Bacteria, 'Candidatus Berkiella cookevillensis' and 'Candidatus Berkiella aquae'.</title>
        <authorList>
            <person name="Mehari Y.T."/>
            <person name="Arivett B.A."/>
            <person name="Farone A.L."/>
            <person name="Gunderson J.H."/>
            <person name="Farone M.B."/>
        </authorList>
    </citation>
    <scope>NUCLEOTIDE SEQUENCE</scope>
    <source>
        <strain evidence="9">CC99</strain>
    </source>
</reference>
<reference evidence="9" key="3">
    <citation type="submission" date="2021-06" db="EMBL/GenBank/DDBJ databases">
        <title>Genomic Description and Analysis of Intracellular Bacteria, Candidatus Berkiella cookevillensis and Candidatus Berkiella aquae.</title>
        <authorList>
            <person name="Kidane D.T."/>
            <person name="Mehari Y.T."/>
            <person name="Rice F.C."/>
            <person name="Arivett B.A."/>
            <person name="Farone A.L."/>
            <person name="Berk S.G."/>
            <person name="Farone M.B."/>
        </authorList>
    </citation>
    <scope>NUCLEOTIDE SEQUENCE</scope>
    <source>
        <strain evidence="9">CC99</strain>
    </source>
</reference>
<dbReference type="InterPro" id="IPR035926">
    <property type="entry name" value="NusB-like_sf"/>
</dbReference>
<dbReference type="InterPro" id="IPR006027">
    <property type="entry name" value="NusB_RsmB_TIM44"/>
</dbReference>
<evidence type="ECO:0000256" key="3">
    <source>
        <dbReference type="ARBA" id="ARBA00022884"/>
    </source>
</evidence>
<dbReference type="Pfam" id="PF01029">
    <property type="entry name" value="NusB"/>
    <property type="match status" value="1"/>
</dbReference>
<evidence type="ECO:0000313" key="9">
    <source>
        <dbReference type="EMBL" id="MCS5709346.1"/>
    </source>
</evidence>
<evidence type="ECO:0000313" key="10">
    <source>
        <dbReference type="Proteomes" id="UP000051494"/>
    </source>
</evidence>
<organism evidence="8">
    <name type="scientific">Candidatus Berkiella cookevillensis</name>
    <dbReference type="NCBI Taxonomy" id="437022"/>
    <lineage>
        <taxon>Bacteria</taxon>
        <taxon>Pseudomonadati</taxon>
        <taxon>Pseudomonadota</taxon>
        <taxon>Gammaproteobacteria</taxon>
        <taxon>Candidatus Berkiellales</taxon>
        <taxon>Candidatus Berkiellaceae</taxon>
        <taxon>Candidatus Berkiella</taxon>
    </lineage>
</organism>
<evidence type="ECO:0000256" key="4">
    <source>
        <dbReference type="ARBA" id="ARBA00023015"/>
    </source>
</evidence>
<dbReference type="RefSeq" id="WP_057624112.1">
    <property type="nucleotide sequence ID" value="NZ_LKHV02000001.1"/>
</dbReference>
<reference evidence="8" key="1">
    <citation type="submission" date="2015-09" db="EMBL/GenBank/DDBJ databases">
        <title>Draft Genome Sequences of Two Novel Amoeba-resistant Intranuclear Bacteria, Candidatus Berkiella cookevillensis and Candidatus Berkiella aquae.</title>
        <authorList>
            <person name="Mehari Y.T."/>
            <person name="Arivett B.A."/>
            <person name="Farone A.L."/>
            <person name="Gunderson J.H."/>
            <person name="Farone M.B."/>
        </authorList>
    </citation>
    <scope>NUCLEOTIDE SEQUENCE [LARGE SCALE GENOMIC DNA]</scope>
    <source>
        <strain evidence="8">CC99</strain>
    </source>
</reference>
<name>A0A0Q9YSR4_9GAMM</name>
<keyword evidence="2 6" id="KW-0889">Transcription antitermination</keyword>
<dbReference type="GO" id="GO:0005829">
    <property type="term" value="C:cytosol"/>
    <property type="evidence" value="ECO:0007669"/>
    <property type="project" value="TreeGrafter"/>
</dbReference>
<feature type="domain" description="NusB/RsmB/TIM44" evidence="7">
    <location>
        <begin position="13"/>
        <end position="143"/>
    </location>
</feature>
<dbReference type="InterPro" id="IPR011605">
    <property type="entry name" value="NusB_fam"/>
</dbReference>
<dbReference type="GO" id="GO:0003723">
    <property type="term" value="F:RNA binding"/>
    <property type="evidence" value="ECO:0007669"/>
    <property type="project" value="UniProtKB-UniRule"/>
</dbReference>
<keyword evidence="3 6" id="KW-0694">RNA-binding</keyword>
<accession>A0A0Q9YSR4</accession>
<proteinExistence type="inferred from homology"/>